<dbReference type="PATRIC" id="fig|2064.6.peg.3790"/>
<dbReference type="InterPro" id="IPR002938">
    <property type="entry name" value="FAD-bd"/>
</dbReference>
<accession>A0A0D0PZC2</accession>
<dbReference type="EMBL" id="JXZB01000002">
    <property type="protein sequence ID" value="KIQ65637.1"/>
    <property type="molecule type" value="Genomic_DNA"/>
</dbReference>
<organism evidence="2 3">
    <name type="scientific">Kitasatospora griseola</name>
    <name type="common">Streptomyces griseolosporeus</name>
    <dbReference type="NCBI Taxonomy" id="2064"/>
    <lineage>
        <taxon>Bacteria</taxon>
        <taxon>Bacillati</taxon>
        <taxon>Actinomycetota</taxon>
        <taxon>Actinomycetes</taxon>
        <taxon>Kitasatosporales</taxon>
        <taxon>Streptomycetaceae</taxon>
        <taxon>Kitasatospora</taxon>
    </lineage>
</organism>
<comment type="caution">
    <text evidence="2">The sequence shown here is derived from an EMBL/GenBank/DDBJ whole genome shotgun (WGS) entry which is preliminary data.</text>
</comment>
<dbReference type="PANTHER" id="PTHR46865:SF2">
    <property type="entry name" value="MONOOXYGENASE"/>
    <property type="match status" value="1"/>
</dbReference>
<dbReference type="PRINTS" id="PR00420">
    <property type="entry name" value="RNGMNOXGNASE"/>
</dbReference>
<dbReference type="AlphaFoldDB" id="A0A0D0PZC2"/>
<dbReference type="Proteomes" id="UP000032066">
    <property type="component" value="Unassembled WGS sequence"/>
</dbReference>
<dbReference type="InterPro" id="IPR051704">
    <property type="entry name" value="FAD_aromatic-hydroxylase"/>
</dbReference>
<dbReference type="GO" id="GO:0071949">
    <property type="term" value="F:FAD binding"/>
    <property type="evidence" value="ECO:0007669"/>
    <property type="project" value="InterPro"/>
</dbReference>
<dbReference type="InterPro" id="IPR036188">
    <property type="entry name" value="FAD/NAD-bd_sf"/>
</dbReference>
<dbReference type="SUPFAM" id="SSF51905">
    <property type="entry name" value="FAD/NAD(P)-binding domain"/>
    <property type="match status" value="1"/>
</dbReference>
<gene>
    <name evidence="2" type="ORF">TR51_17675</name>
</gene>
<name>A0A0D0PZC2_KITGR</name>
<evidence type="ECO:0000313" key="2">
    <source>
        <dbReference type="EMBL" id="KIQ65637.1"/>
    </source>
</evidence>
<feature type="domain" description="FAD-binding" evidence="1">
    <location>
        <begin position="4"/>
        <end position="321"/>
    </location>
</feature>
<dbReference type="Gene3D" id="3.30.9.10">
    <property type="entry name" value="D-Amino Acid Oxidase, subunit A, domain 2"/>
    <property type="match status" value="1"/>
</dbReference>
<dbReference type="Pfam" id="PF01494">
    <property type="entry name" value="FAD_binding_3"/>
    <property type="match status" value="1"/>
</dbReference>
<dbReference type="RefSeq" id="WP_043911949.1">
    <property type="nucleotide sequence ID" value="NZ_JXZB01000002.1"/>
</dbReference>
<keyword evidence="2" id="KW-0503">Monooxygenase</keyword>
<keyword evidence="2" id="KW-0560">Oxidoreductase</keyword>
<dbReference type="GO" id="GO:0004497">
    <property type="term" value="F:monooxygenase activity"/>
    <property type="evidence" value="ECO:0007669"/>
    <property type="project" value="UniProtKB-KW"/>
</dbReference>
<evidence type="ECO:0000259" key="1">
    <source>
        <dbReference type="Pfam" id="PF01494"/>
    </source>
</evidence>
<dbReference type="OrthoDB" id="3356051at2"/>
<dbReference type="Gene3D" id="3.50.50.60">
    <property type="entry name" value="FAD/NAD(P)-binding domain"/>
    <property type="match status" value="1"/>
</dbReference>
<keyword evidence="3" id="KW-1185">Reference proteome</keyword>
<reference evidence="2 3" key="1">
    <citation type="submission" date="2015-02" db="EMBL/GenBank/DDBJ databases">
        <title>Draft genome sequence of Kitasatospora griseola MF730-N6, a bafilomycin, terpentecin and satosporin producer.</title>
        <authorList>
            <person name="Arens J.C."/>
            <person name="Haltli B."/>
            <person name="Kerr R.G."/>
        </authorList>
    </citation>
    <scope>NUCLEOTIDE SEQUENCE [LARGE SCALE GENOMIC DNA]</scope>
    <source>
        <strain evidence="2 3">MF730-N6</strain>
    </source>
</reference>
<dbReference type="PANTHER" id="PTHR46865">
    <property type="entry name" value="OXIDOREDUCTASE-RELATED"/>
    <property type="match status" value="1"/>
</dbReference>
<protein>
    <submittedName>
        <fullName evidence="2">FAD-binding monooxygenase</fullName>
    </submittedName>
</protein>
<evidence type="ECO:0000313" key="3">
    <source>
        <dbReference type="Proteomes" id="UP000032066"/>
    </source>
</evidence>
<dbReference type="STRING" id="2064.TR51_17675"/>
<sequence>MKNADILVSGGGIAGPTLAYWLRKAGFRPVVVERAPGPRPGGQAVDLRGAGRTVIDRMGLLDQVRQLAVDQRGLALVDRNGKRLAELPTEAFGGEGIVSDLEILRDDLAAVLHRATADDVEHLFDDTITSLREDADGVDVAFENAPPRRFDLVVGADGLHSTVRRLAFGPESEHVVPIGGYTAWFTARLDLDLDDWLLMYNAPGGRVAMARPGRAPGEVKAGLSFRSAPLAHDRRDRAAQQRLLTDRFVGAGWEVDRLLAAMAEADDFFFEHLGQVRLDRYTRGRTALIGDAACCPTPLTGLGTSLALVGAYLLAGELATAEGDFTAAFARFQDRMKPYAAKAQELPPGGMAGYAPNGRAMIALRAASMRWMTRRPLRTLMAAQAAKAGDVELPDYANVLSSQRS</sequence>
<proteinExistence type="predicted"/>